<evidence type="ECO:0000256" key="9">
    <source>
        <dbReference type="ARBA" id="ARBA00023136"/>
    </source>
</evidence>
<dbReference type="AlphaFoldDB" id="A0A0F7SHB6"/>
<dbReference type="PROSITE" id="PS00758">
    <property type="entry name" value="ARGE_DAPE_CPG2_1"/>
    <property type="match status" value="1"/>
</dbReference>
<dbReference type="InterPro" id="IPR047177">
    <property type="entry name" value="Pept_M20A"/>
</dbReference>
<feature type="transmembrane region" description="Helical" evidence="11">
    <location>
        <begin position="187"/>
        <end position="207"/>
    </location>
</feature>
<dbReference type="GO" id="GO:0051603">
    <property type="term" value="P:proteolysis involved in protein catabolic process"/>
    <property type="evidence" value="ECO:0007669"/>
    <property type="project" value="TreeGrafter"/>
</dbReference>
<accession>A0A0F7SHB6</accession>
<evidence type="ECO:0000256" key="1">
    <source>
        <dbReference type="ARBA" id="ARBA00004127"/>
    </source>
</evidence>
<dbReference type="InterPro" id="IPR003807">
    <property type="entry name" value="DUF202"/>
</dbReference>
<dbReference type="GO" id="GO:0004180">
    <property type="term" value="F:carboxypeptidase activity"/>
    <property type="evidence" value="ECO:0007669"/>
    <property type="project" value="UniProtKB-KW"/>
</dbReference>
<comment type="subcellular location">
    <subcellularLocation>
        <location evidence="1">Endomembrane system</location>
        <topology evidence="1">Multi-pass membrane protein</topology>
    </subcellularLocation>
</comment>
<feature type="domain" description="Peptidase M20 dimerisation" evidence="13">
    <location>
        <begin position="878"/>
        <end position="1031"/>
    </location>
</feature>
<dbReference type="GO" id="GO:0012505">
    <property type="term" value="C:endomembrane system"/>
    <property type="evidence" value="ECO:0007669"/>
    <property type="project" value="UniProtKB-SubCell"/>
</dbReference>
<keyword evidence="4 11" id="KW-0812">Transmembrane</keyword>
<dbReference type="CDD" id="cd05674">
    <property type="entry name" value="M20_yscS"/>
    <property type="match status" value="1"/>
</dbReference>
<protein>
    <submittedName>
        <fullName evidence="14">Carboxypeptidase s</fullName>
    </submittedName>
</protein>
<feature type="domain" description="DUF202" evidence="12">
    <location>
        <begin position="105"/>
        <end position="173"/>
    </location>
</feature>
<dbReference type="SUPFAM" id="SSF53187">
    <property type="entry name" value="Zn-dependent exopeptidases"/>
    <property type="match status" value="1"/>
</dbReference>
<evidence type="ECO:0000256" key="5">
    <source>
        <dbReference type="ARBA" id="ARBA00022723"/>
    </source>
</evidence>
<dbReference type="GO" id="GO:0000328">
    <property type="term" value="C:fungal-type vacuole lumen"/>
    <property type="evidence" value="ECO:0007669"/>
    <property type="project" value="TreeGrafter"/>
</dbReference>
<dbReference type="Pfam" id="PF02656">
    <property type="entry name" value="DUF202"/>
    <property type="match status" value="1"/>
</dbReference>
<dbReference type="InterPro" id="IPR011650">
    <property type="entry name" value="Peptidase_M20_dimer"/>
</dbReference>
<evidence type="ECO:0000256" key="3">
    <source>
        <dbReference type="ARBA" id="ARBA00022670"/>
    </source>
</evidence>
<evidence type="ECO:0000256" key="11">
    <source>
        <dbReference type="SAM" id="Phobius"/>
    </source>
</evidence>
<evidence type="ECO:0000256" key="2">
    <source>
        <dbReference type="ARBA" id="ARBA00006247"/>
    </source>
</evidence>
<dbReference type="SUPFAM" id="SSF55031">
    <property type="entry name" value="Bacterial exopeptidase dimerisation domain"/>
    <property type="match status" value="1"/>
</dbReference>
<dbReference type="InterPro" id="IPR036264">
    <property type="entry name" value="Bact_exopeptidase_dim_dom"/>
</dbReference>
<keyword evidence="8 11" id="KW-1133">Transmembrane helix</keyword>
<dbReference type="InterPro" id="IPR002933">
    <property type="entry name" value="Peptidase_M20"/>
</dbReference>
<dbReference type="Pfam" id="PF01546">
    <property type="entry name" value="Peptidase_M20"/>
    <property type="match status" value="1"/>
</dbReference>
<name>A0A0F7SHB6_PHARH</name>
<keyword evidence="5" id="KW-0479">Metal-binding</keyword>
<evidence type="ECO:0000259" key="12">
    <source>
        <dbReference type="Pfam" id="PF02656"/>
    </source>
</evidence>
<feature type="transmembrane region" description="Helical" evidence="11">
    <location>
        <begin position="114"/>
        <end position="134"/>
    </location>
</feature>
<evidence type="ECO:0000256" key="8">
    <source>
        <dbReference type="ARBA" id="ARBA00022989"/>
    </source>
</evidence>
<keyword evidence="7" id="KW-0862">Zinc</keyword>
<feature type="region of interest" description="Disordered" evidence="10">
    <location>
        <begin position="37"/>
        <end position="62"/>
    </location>
</feature>
<evidence type="ECO:0000256" key="6">
    <source>
        <dbReference type="ARBA" id="ARBA00022801"/>
    </source>
</evidence>
<keyword evidence="14" id="KW-0121">Carboxypeptidase</keyword>
<evidence type="ECO:0000313" key="14">
    <source>
        <dbReference type="EMBL" id="CDZ98291.1"/>
    </source>
</evidence>
<dbReference type="EMBL" id="LN483326">
    <property type="protein sequence ID" value="CDZ98291.1"/>
    <property type="molecule type" value="Genomic_DNA"/>
</dbReference>
<dbReference type="PANTHER" id="PTHR45962">
    <property type="entry name" value="N-FATTY-ACYL-AMINO ACID SYNTHASE/HYDROLASE PM20D1"/>
    <property type="match status" value="1"/>
</dbReference>
<dbReference type="InterPro" id="IPR001261">
    <property type="entry name" value="ArgE/DapE_CS"/>
</dbReference>
<dbReference type="GO" id="GO:0046872">
    <property type="term" value="F:metal ion binding"/>
    <property type="evidence" value="ECO:0007669"/>
    <property type="project" value="UniProtKB-KW"/>
</dbReference>
<dbReference type="Gene3D" id="3.30.70.360">
    <property type="match status" value="1"/>
</dbReference>
<proteinExistence type="inferred from homology"/>
<evidence type="ECO:0000256" key="10">
    <source>
        <dbReference type="SAM" id="MobiDB-lite"/>
    </source>
</evidence>
<evidence type="ECO:0000259" key="13">
    <source>
        <dbReference type="Pfam" id="PF07687"/>
    </source>
</evidence>
<feature type="transmembrane region" description="Helical" evidence="11">
    <location>
        <begin position="146"/>
        <end position="166"/>
    </location>
</feature>
<keyword evidence="6" id="KW-0378">Hydrolase</keyword>
<evidence type="ECO:0000256" key="4">
    <source>
        <dbReference type="ARBA" id="ARBA00022692"/>
    </source>
</evidence>
<comment type="similarity">
    <text evidence="2">Belongs to the peptidase M20A family.</text>
</comment>
<dbReference type="Pfam" id="PF07687">
    <property type="entry name" value="M20_dimer"/>
    <property type="match status" value="1"/>
</dbReference>
<evidence type="ECO:0000256" key="7">
    <source>
        <dbReference type="ARBA" id="ARBA00022833"/>
    </source>
</evidence>
<sequence length="1170" mass="128925">MSSSSDTGSNNIWSNFFSEPFSDRVLSLLPGKSHKDIRARRQRGVRSDNIPETNVGPGEEQPLLSDFHQLGGGVSYGTSGENDEAPVNLVRVPKKVVSVINVEPKVWFANERTWLAYLSISILLGTLAGTLLAATNHGMNAHRAHITKIFAGVYAVIALVVLLYGYAIFQKRVTLIKKRSGKHFDEVVFPLLISIAIFIAILANFIIRVQEFESNPKKRFRLSTATDSHSYIDEPSTSTTNLNARYDRLSREVGVKKSGKRFKHKREVDRKLSRVNEQKLVPDIDSSEEKLPGLLVDTPFRSLATPTWFKPSPISGSGVSSDGYPVSTPLTSPHSIIPFSEPHLAEPFSSVARNNLPPPLRLSTSPHQDLQLSYLRKFSHSSHDPNASSDLSWSNWTSSPLTAERYLTDHARSDPSVFDEDLFLQPGGGQDIYQQSPIETELDGNAQDRLAPWQSQMNNDILFYQKQDRYFPCTPYSTSENIPFSKPHNMADHHWISTGSPLLHRSILPTVYQPIINSPLAHHQQVLSRNRLAEDFIEVTSPFEPTVSTELDTAESFIGGLDIVLTGTHSTSTALELRRSSARHISRKASPSVSELGPDSHANLFLNRHILPGEPTLNPFYDDTSTDFESAHSGLANLSRHHSNPADRWSEYKSLKCPVQVKTILPAKTLVLPSGYRAQSAKRLSDAVKQATISYDDNGLPTEDKRWLPFFGFQTWLQDTFPAVFEHPAVTYEAVNTLGILTTVKGSDPSLKPLLLLSHYDVTPAPLETYGRWTHAPFSGFIDDEYVWGRGASDDKTLLIGQYEALSLLLSDPDWVPRRTVILSHGFDEEEVFQRQGAGELAKFLENRYGKDSMLLVIDEGNSFADAWGDEFAVPASSEKGYLDVKFTVGTTGGHSSIPPSHSGIGIMADIIHALEDNPYSPSFGPDDPTLAFLTCAAEFAPKFPRKWSKLIKDGSRKSLTHLANEFGKTSPFNHALVTTTQAIDVIHGGSKVNSLPEEVTLLMNHRVSFDSNLTSVQKSIASLIKPIASHYGLAFSAFAEDITKSIGSDVQSVLGSKYIKVETLGVPLEPAPRSVVDGEVWGLLAGSIKAAFPKKDGGERIVSPSTMTGNTDTKVYHSLSNAIYRFKGDGPGGGNAHTVDEKAPIEGHLGIIRWIHTIIQNADAYNGPQ</sequence>
<dbReference type="PANTHER" id="PTHR45962:SF1">
    <property type="entry name" value="N-FATTY-ACYL-AMINO ACID SYNTHASE_HYDROLASE PM20D1"/>
    <property type="match status" value="1"/>
</dbReference>
<keyword evidence="3" id="KW-0645">Protease</keyword>
<organism evidence="14">
    <name type="scientific">Phaffia rhodozyma</name>
    <name type="common">Yeast</name>
    <name type="synonym">Xanthophyllomyces dendrorhous</name>
    <dbReference type="NCBI Taxonomy" id="264483"/>
    <lineage>
        <taxon>Eukaryota</taxon>
        <taxon>Fungi</taxon>
        <taxon>Dikarya</taxon>
        <taxon>Basidiomycota</taxon>
        <taxon>Agaricomycotina</taxon>
        <taxon>Tremellomycetes</taxon>
        <taxon>Cystofilobasidiales</taxon>
        <taxon>Mrakiaceae</taxon>
        <taxon>Phaffia</taxon>
    </lineage>
</organism>
<dbReference type="Gene3D" id="3.40.630.10">
    <property type="entry name" value="Zn peptidases"/>
    <property type="match status" value="1"/>
</dbReference>
<reference evidence="14" key="1">
    <citation type="submission" date="2014-08" db="EMBL/GenBank/DDBJ databases">
        <authorList>
            <person name="Sharma Rahul"/>
            <person name="Thines Marco"/>
        </authorList>
    </citation>
    <scope>NUCLEOTIDE SEQUENCE</scope>
</reference>
<keyword evidence="9 11" id="KW-0472">Membrane</keyword>